<accession>A0A7K0CBF8</accession>
<name>A0A7K0CBF8_9ACTN</name>
<proteinExistence type="predicted"/>
<dbReference type="Proteomes" id="UP000466345">
    <property type="component" value="Unassembled WGS sequence"/>
</dbReference>
<dbReference type="AlphaFoldDB" id="A0A7K0CBF8"/>
<organism evidence="1 2">
    <name type="scientific">Streptomyces smaragdinus</name>
    <dbReference type="NCBI Taxonomy" id="2585196"/>
    <lineage>
        <taxon>Bacteria</taxon>
        <taxon>Bacillati</taxon>
        <taxon>Actinomycetota</taxon>
        <taxon>Actinomycetes</taxon>
        <taxon>Kitasatosporales</taxon>
        <taxon>Streptomycetaceae</taxon>
        <taxon>Streptomyces</taxon>
    </lineage>
</organism>
<comment type="caution">
    <text evidence="1">The sequence shown here is derived from an EMBL/GenBank/DDBJ whole genome shotgun (WGS) entry which is preliminary data.</text>
</comment>
<dbReference type="EMBL" id="WEGJ01000002">
    <property type="protein sequence ID" value="MQY10775.1"/>
    <property type="molecule type" value="Genomic_DNA"/>
</dbReference>
<dbReference type="RefSeq" id="WP_153450114.1">
    <property type="nucleotide sequence ID" value="NZ_WEGJ01000002.1"/>
</dbReference>
<gene>
    <name evidence="1" type="ORF">SRB5_08880</name>
</gene>
<keyword evidence="2" id="KW-1185">Reference proteome</keyword>
<evidence type="ECO:0000313" key="2">
    <source>
        <dbReference type="Proteomes" id="UP000466345"/>
    </source>
</evidence>
<reference evidence="1 2" key="1">
    <citation type="submission" date="2019-10" db="EMBL/GenBank/DDBJ databases">
        <title>Streptomyces smaragdinus sp. nov. and Streptomyces fabii sp. nov., isolated from the gut of fungus growing-termite Macrotermes natalensis.</title>
        <authorList>
            <person name="Schwitalla J."/>
            <person name="Benndorf R."/>
            <person name="Martin K."/>
            <person name="De Beer W."/>
            <person name="Kaster A.-K."/>
            <person name="Vollmers J."/>
            <person name="Poulsen M."/>
            <person name="Beemelmanns C."/>
        </authorList>
    </citation>
    <scope>NUCLEOTIDE SEQUENCE [LARGE SCALE GENOMIC DNA]</scope>
    <source>
        <strain evidence="1 2">RB5</strain>
    </source>
</reference>
<sequence>MPEEVKEVWHPGSFKTPQESFDRHFAERHGASSGVTPEQYFKDAKEWAESLRQPRGKVGLNASRRDIEMEDGTYGMGIKYVDPATGMGGIIAPDGRVVTFWYSAEDAVWRGVRAAMLGFVDSYVLWRKTPFPMGGSSADLKMTYADLADADEYLTTVIRFVERGIFRPAPTDVPALLGDLMERIDRIALHASGDDAEVCRTQHAYAALMAVVYRGFLDAGAAAEEGPDAPD</sequence>
<protein>
    <submittedName>
        <fullName evidence="1">Uncharacterized protein</fullName>
    </submittedName>
</protein>
<evidence type="ECO:0000313" key="1">
    <source>
        <dbReference type="EMBL" id="MQY10775.1"/>
    </source>
</evidence>
<dbReference type="OrthoDB" id="4261844at2"/>